<evidence type="ECO:0000256" key="4">
    <source>
        <dbReference type="ARBA" id="ARBA00022679"/>
    </source>
</evidence>
<dbReference type="InterPro" id="IPR011529">
    <property type="entry name" value="Glu_5kinase"/>
</dbReference>
<protein>
    <recommendedName>
        <fullName evidence="8">Glutamate 5-kinase</fullName>
        <ecNumber evidence="8">2.7.2.11</ecNumber>
    </recommendedName>
    <alternativeName>
        <fullName evidence="8">Gamma-glutamyl kinase</fullName>
        <shortName evidence="8">GK</shortName>
    </alternativeName>
</protein>
<feature type="binding site" evidence="8">
    <location>
        <position position="19"/>
    </location>
    <ligand>
        <name>ATP</name>
        <dbReference type="ChEBI" id="CHEBI:30616"/>
    </ligand>
</feature>
<evidence type="ECO:0000313" key="10">
    <source>
        <dbReference type="EMBL" id="MBB4052501.1"/>
    </source>
</evidence>
<keyword evidence="3 8" id="KW-0641">Proline biosynthesis</keyword>
<feature type="binding site" evidence="8">
    <location>
        <position position="59"/>
    </location>
    <ligand>
        <name>substrate</name>
    </ligand>
</feature>
<reference evidence="10 11" key="1">
    <citation type="submission" date="2020-08" db="EMBL/GenBank/DDBJ databases">
        <title>Genomic Encyclopedia of Type Strains, Phase IV (KMG-IV): sequencing the most valuable type-strain genomes for metagenomic binning, comparative biology and taxonomic classification.</title>
        <authorList>
            <person name="Goeker M."/>
        </authorList>
    </citation>
    <scope>NUCLEOTIDE SEQUENCE [LARGE SCALE GENOMIC DNA]</scope>
    <source>
        <strain evidence="10 11">DSM 23447</strain>
    </source>
</reference>
<feature type="binding site" evidence="8">
    <location>
        <position position="158"/>
    </location>
    <ligand>
        <name>substrate</name>
    </ligand>
</feature>
<dbReference type="EC" id="2.7.2.11" evidence="8"/>
<dbReference type="CDD" id="cd21157">
    <property type="entry name" value="PUA_G5K"/>
    <property type="match status" value="1"/>
</dbReference>
<evidence type="ECO:0000256" key="5">
    <source>
        <dbReference type="ARBA" id="ARBA00022741"/>
    </source>
</evidence>
<dbReference type="InterPro" id="IPR041739">
    <property type="entry name" value="G5K_ProB"/>
</dbReference>
<dbReference type="SMART" id="SM00359">
    <property type="entry name" value="PUA"/>
    <property type="match status" value="1"/>
</dbReference>
<dbReference type="InterPro" id="IPR036393">
    <property type="entry name" value="AceGlu_kinase-like_sf"/>
</dbReference>
<keyword evidence="1 8" id="KW-0963">Cytoplasm</keyword>
<dbReference type="NCBIfam" id="TIGR01027">
    <property type="entry name" value="proB"/>
    <property type="match status" value="1"/>
</dbReference>
<dbReference type="Pfam" id="PF00696">
    <property type="entry name" value="AA_kinase"/>
    <property type="match status" value="1"/>
</dbReference>
<gene>
    <name evidence="8" type="primary">proB</name>
    <name evidence="10" type="ORF">GGR20_002144</name>
</gene>
<dbReference type="InterPro" id="IPR005715">
    <property type="entry name" value="Glu_5kinase/COase_Synthase"/>
</dbReference>
<evidence type="ECO:0000256" key="3">
    <source>
        <dbReference type="ARBA" id="ARBA00022650"/>
    </source>
</evidence>
<dbReference type="InterPro" id="IPR036974">
    <property type="entry name" value="PUA_sf"/>
</dbReference>
<comment type="caution">
    <text evidence="8">Lacks conserved residue(s) required for the propagation of feature annotation.</text>
</comment>
<name>A0A7W6IMT2_9HYPH</name>
<evidence type="ECO:0000256" key="7">
    <source>
        <dbReference type="ARBA" id="ARBA00022840"/>
    </source>
</evidence>
<dbReference type="InterPro" id="IPR001048">
    <property type="entry name" value="Asp/Glu/Uridylate_kinase"/>
</dbReference>
<organism evidence="10 11">
    <name type="scientific">Devosia subaequoris</name>
    <dbReference type="NCBI Taxonomy" id="395930"/>
    <lineage>
        <taxon>Bacteria</taxon>
        <taxon>Pseudomonadati</taxon>
        <taxon>Pseudomonadota</taxon>
        <taxon>Alphaproteobacteria</taxon>
        <taxon>Hyphomicrobiales</taxon>
        <taxon>Devosiaceae</taxon>
        <taxon>Devosia</taxon>
    </lineage>
</organism>
<dbReference type="FunFam" id="3.40.1160.10:FF:000018">
    <property type="entry name" value="Glutamate 5-kinase"/>
    <property type="match status" value="1"/>
</dbReference>
<dbReference type="PROSITE" id="PS00902">
    <property type="entry name" value="GLUTAMATE_5_KINASE"/>
    <property type="match status" value="1"/>
</dbReference>
<dbReference type="InterPro" id="IPR002478">
    <property type="entry name" value="PUA"/>
</dbReference>
<dbReference type="GO" id="GO:0003723">
    <property type="term" value="F:RNA binding"/>
    <property type="evidence" value="ECO:0007669"/>
    <property type="project" value="InterPro"/>
</dbReference>
<dbReference type="UniPathway" id="UPA00098">
    <property type="reaction ID" value="UER00359"/>
</dbReference>
<feature type="domain" description="PUA" evidence="9">
    <location>
        <begin position="285"/>
        <end position="367"/>
    </location>
</feature>
<feature type="binding site" evidence="8">
    <location>
        <begin position="178"/>
        <end position="179"/>
    </location>
    <ligand>
        <name>ATP</name>
        <dbReference type="ChEBI" id="CHEBI:30616"/>
    </ligand>
</feature>
<evidence type="ECO:0000259" key="9">
    <source>
        <dbReference type="SMART" id="SM00359"/>
    </source>
</evidence>
<dbReference type="Gene3D" id="2.30.130.10">
    <property type="entry name" value="PUA domain"/>
    <property type="match status" value="1"/>
</dbReference>
<keyword evidence="7 8" id="KW-0067">ATP-binding</keyword>
<comment type="subcellular location">
    <subcellularLocation>
        <location evidence="8">Cytoplasm</location>
    </subcellularLocation>
</comment>
<keyword evidence="2 8" id="KW-0028">Amino-acid biosynthesis</keyword>
<dbReference type="InterPro" id="IPR019797">
    <property type="entry name" value="Glutamate_5-kinase_CS"/>
</dbReference>
<comment type="caution">
    <text evidence="10">The sequence shown here is derived from an EMBL/GenBank/DDBJ whole genome shotgun (WGS) entry which is preliminary data.</text>
</comment>
<keyword evidence="11" id="KW-1185">Reference proteome</keyword>
<dbReference type="CDD" id="cd04242">
    <property type="entry name" value="AAK_G5K_ProB"/>
    <property type="match status" value="1"/>
</dbReference>
<feature type="binding site" evidence="8">
    <location>
        <position position="146"/>
    </location>
    <ligand>
        <name>substrate</name>
    </ligand>
</feature>
<keyword evidence="4 8" id="KW-0808">Transferase</keyword>
<dbReference type="SUPFAM" id="SSF88697">
    <property type="entry name" value="PUA domain-like"/>
    <property type="match status" value="1"/>
</dbReference>
<dbReference type="Proteomes" id="UP000547011">
    <property type="component" value="Unassembled WGS sequence"/>
</dbReference>
<dbReference type="SUPFAM" id="SSF53633">
    <property type="entry name" value="Carbamate kinase-like"/>
    <property type="match status" value="1"/>
</dbReference>
<dbReference type="AlphaFoldDB" id="A0A7W6IMT2"/>
<evidence type="ECO:0000256" key="6">
    <source>
        <dbReference type="ARBA" id="ARBA00022777"/>
    </source>
</evidence>
<dbReference type="HAMAP" id="MF_00456">
    <property type="entry name" value="ProB"/>
    <property type="match status" value="1"/>
</dbReference>
<evidence type="ECO:0000256" key="2">
    <source>
        <dbReference type="ARBA" id="ARBA00022605"/>
    </source>
</evidence>
<comment type="function">
    <text evidence="8">Catalyzes the transfer of a phosphate group to glutamate to form L-glutamate 5-phosphate.</text>
</comment>
<keyword evidence="5 8" id="KW-0547">Nucleotide-binding</keyword>
<dbReference type="EMBL" id="JACIEW010000004">
    <property type="protein sequence ID" value="MBB4052501.1"/>
    <property type="molecule type" value="Genomic_DNA"/>
</dbReference>
<dbReference type="GO" id="GO:0055129">
    <property type="term" value="P:L-proline biosynthetic process"/>
    <property type="evidence" value="ECO:0007669"/>
    <property type="project" value="UniProtKB-UniRule"/>
</dbReference>
<dbReference type="RefSeq" id="WP_183311198.1">
    <property type="nucleotide sequence ID" value="NZ_JACIEW010000004.1"/>
</dbReference>
<proteinExistence type="inferred from homology"/>
<evidence type="ECO:0000313" key="11">
    <source>
        <dbReference type="Proteomes" id="UP000547011"/>
    </source>
</evidence>
<accession>A0A7W6IMT2</accession>
<comment type="catalytic activity">
    <reaction evidence="8">
        <text>L-glutamate + ATP = L-glutamyl 5-phosphate + ADP</text>
        <dbReference type="Rhea" id="RHEA:14877"/>
        <dbReference type="ChEBI" id="CHEBI:29985"/>
        <dbReference type="ChEBI" id="CHEBI:30616"/>
        <dbReference type="ChEBI" id="CHEBI:58274"/>
        <dbReference type="ChEBI" id="CHEBI:456216"/>
        <dbReference type="EC" id="2.7.2.11"/>
    </reaction>
</comment>
<dbReference type="PIRSF" id="PIRSF000729">
    <property type="entry name" value="GK"/>
    <property type="match status" value="1"/>
</dbReference>
<evidence type="ECO:0000256" key="8">
    <source>
        <dbReference type="HAMAP-Rule" id="MF_00456"/>
    </source>
</evidence>
<dbReference type="PANTHER" id="PTHR43654">
    <property type="entry name" value="GLUTAMATE 5-KINASE"/>
    <property type="match status" value="1"/>
</dbReference>
<dbReference type="InterPro" id="IPR001057">
    <property type="entry name" value="Glu/AcGlu_kinase"/>
</dbReference>
<comment type="similarity">
    <text evidence="8">Belongs to the glutamate 5-kinase family.</text>
</comment>
<dbReference type="InterPro" id="IPR015947">
    <property type="entry name" value="PUA-like_sf"/>
</dbReference>
<dbReference type="PANTHER" id="PTHR43654:SF1">
    <property type="entry name" value="ISOPENTENYL PHOSPHATE KINASE"/>
    <property type="match status" value="1"/>
</dbReference>
<dbReference type="GO" id="GO:0005524">
    <property type="term" value="F:ATP binding"/>
    <property type="evidence" value="ECO:0007669"/>
    <property type="project" value="UniProtKB-KW"/>
</dbReference>
<sequence length="391" mass="40769">MDALKSADPLANFRRITIKIGSALLVDAAGKLRAEWLAGLAEDIATLKAEGREIVIVSSGAIALGRSLLGLNALALTLEQSQAAASAGQIALSQAWSAALGQHGIVTGQILITPNITEERRYYLNARTTIQTLLGLGAVPIINENDSVATAEIRYGDNDRLSARVATMIEADVLVLLSDIDGLYSAPPALDPNATHLPVVDAITPSIEAMAGGAASHLSRGGMTTKVEAGKIATQAGTAMIIARGTENHPLANLVSGGLHTLFRPATTRAQSRKRWIMGTLAVAGTAQVDGGAARALALGKSLLPIGVTRITGDFERGDTIAVLNPDGREIARGLVGLDSEDARLVMGKRSDTIVALLGMDSRAELVHRDNLVLTGSTDTKQKQEANHEPG</sequence>
<comment type="pathway">
    <text evidence="8">Amino-acid biosynthesis; L-proline biosynthesis; L-glutamate 5-semialdehyde from L-glutamate: step 1/2.</text>
</comment>
<dbReference type="PRINTS" id="PR00474">
    <property type="entry name" value="GLU5KINASE"/>
</dbReference>
<evidence type="ECO:0000256" key="1">
    <source>
        <dbReference type="ARBA" id="ARBA00022490"/>
    </source>
</evidence>
<dbReference type="PROSITE" id="PS50890">
    <property type="entry name" value="PUA"/>
    <property type="match status" value="1"/>
</dbReference>
<dbReference type="Pfam" id="PF01472">
    <property type="entry name" value="PUA"/>
    <property type="match status" value="1"/>
</dbReference>
<dbReference type="GO" id="GO:0004349">
    <property type="term" value="F:glutamate 5-kinase activity"/>
    <property type="evidence" value="ECO:0007669"/>
    <property type="project" value="UniProtKB-UniRule"/>
</dbReference>
<dbReference type="GO" id="GO:0005829">
    <property type="term" value="C:cytosol"/>
    <property type="evidence" value="ECO:0007669"/>
    <property type="project" value="TreeGrafter"/>
</dbReference>
<dbReference type="Gene3D" id="3.40.1160.10">
    <property type="entry name" value="Acetylglutamate kinase-like"/>
    <property type="match status" value="1"/>
</dbReference>
<keyword evidence="6 8" id="KW-0418">Kinase</keyword>